<dbReference type="Gene3D" id="3.30.1370.60">
    <property type="entry name" value="Hypothetical oxidoreductase yiak, domain 2"/>
    <property type="match status" value="1"/>
</dbReference>
<dbReference type="InterPro" id="IPR043143">
    <property type="entry name" value="Mal/L-sulf/L-lact_DH-like_NADP"/>
</dbReference>
<dbReference type="GO" id="GO:0047559">
    <property type="term" value="F:3-dehydro-L-gulonate 2-dehydrogenase activity"/>
    <property type="evidence" value="ECO:0007669"/>
    <property type="project" value="UniProtKB-EC"/>
</dbReference>
<dbReference type="Pfam" id="PF02615">
    <property type="entry name" value="Ldh_2"/>
    <property type="match status" value="1"/>
</dbReference>
<dbReference type="RefSeq" id="WP_160904756.1">
    <property type="nucleotide sequence ID" value="NZ_WVHS01000001.1"/>
</dbReference>
<proteinExistence type="predicted"/>
<dbReference type="Proteomes" id="UP000451233">
    <property type="component" value="Unassembled WGS sequence"/>
</dbReference>
<evidence type="ECO:0000313" key="3">
    <source>
        <dbReference type="Proteomes" id="UP000451233"/>
    </source>
</evidence>
<accession>A0A7K1XS11</accession>
<organism evidence="2 3">
    <name type="scientific">Hufsiella ginkgonis</name>
    <dbReference type="NCBI Taxonomy" id="2695274"/>
    <lineage>
        <taxon>Bacteria</taxon>
        <taxon>Pseudomonadati</taxon>
        <taxon>Bacteroidota</taxon>
        <taxon>Sphingobacteriia</taxon>
        <taxon>Sphingobacteriales</taxon>
        <taxon>Sphingobacteriaceae</taxon>
        <taxon>Hufsiella</taxon>
    </lineage>
</organism>
<dbReference type="NCBIfam" id="NF009750">
    <property type="entry name" value="PRK13260.1"/>
    <property type="match status" value="1"/>
</dbReference>
<evidence type="ECO:0000256" key="1">
    <source>
        <dbReference type="ARBA" id="ARBA00023002"/>
    </source>
</evidence>
<sequence length="328" mass="35722">MRIAFEELRAGFLRVLTKVGFTAEKAERCARIFAGNSRDGIYSHGLNRFPGFIDYIEKGLVDIHADPFCFEAHGAIECWDGRSGPGVLNAETCMNRAIELAKIHGISCVALRNTNHWMRGGTYGLQAADAGCISICFTNTMANMPPWGGTLPRLGNNPMVISAPYPNGHVLLDMAMSQYSYGKMGMYKAAGEMLPYDGGFDTAGNLTKDPAAILESWRPLPIGLWKGAGLALVLDLLASILSKGQSTGQITEAKYETGCSQVFICIYREEETERLSLMNSIIGYTQTGAGGTGKPITYPGENMLKTREQNMAEGIPVNEDAWKKVQNL</sequence>
<dbReference type="InterPro" id="IPR003767">
    <property type="entry name" value="Malate/L-lactate_DH-like"/>
</dbReference>
<dbReference type="AlphaFoldDB" id="A0A7K1XS11"/>
<dbReference type="SUPFAM" id="SSF89733">
    <property type="entry name" value="L-sulfolactate dehydrogenase-like"/>
    <property type="match status" value="1"/>
</dbReference>
<keyword evidence="1 2" id="KW-0560">Oxidoreductase</keyword>
<dbReference type="PANTHER" id="PTHR11091">
    <property type="entry name" value="OXIDOREDUCTASE-RELATED"/>
    <property type="match status" value="1"/>
</dbReference>
<reference evidence="2 3" key="1">
    <citation type="submission" date="2019-11" db="EMBL/GenBank/DDBJ databases">
        <title>Pedobacter sp. HMF7056 Genome sequencing and assembly.</title>
        <authorList>
            <person name="Kang H."/>
            <person name="Kim H."/>
            <person name="Joh K."/>
        </authorList>
    </citation>
    <scope>NUCLEOTIDE SEQUENCE [LARGE SCALE GENOMIC DNA]</scope>
    <source>
        <strain evidence="2 3">HMF7056</strain>
    </source>
</reference>
<name>A0A7K1XS11_9SPHI</name>
<evidence type="ECO:0000313" key="2">
    <source>
        <dbReference type="EMBL" id="MXV13724.1"/>
    </source>
</evidence>
<keyword evidence="3" id="KW-1185">Reference proteome</keyword>
<dbReference type="EC" id="1.1.1.130" evidence="2"/>
<dbReference type="EMBL" id="WVHS01000001">
    <property type="protein sequence ID" value="MXV13724.1"/>
    <property type="molecule type" value="Genomic_DNA"/>
</dbReference>
<dbReference type="InterPro" id="IPR043144">
    <property type="entry name" value="Mal/L-sulf/L-lact_DH-like_ah"/>
</dbReference>
<comment type="caution">
    <text evidence="2">The sequence shown here is derived from an EMBL/GenBank/DDBJ whole genome shotgun (WGS) entry which is preliminary data.</text>
</comment>
<protein>
    <submittedName>
        <fullName evidence="2">3-dehydro-L-gulonate 2-dehydrogenase</fullName>
        <ecNumber evidence="2">1.1.1.130</ecNumber>
    </submittedName>
</protein>
<dbReference type="InterPro" id="IPR036111">
    <property type="entry name" value="Mal/L-sulfo/L-lacto_DH-like_sf"/>
</dbReference>
<gene>
    <name evidence="2" type="ORF">GS398_00270</name>
</gene>
<dbReference type="Gene3D" id="1.10.1530.10">
    <property type="match status" value="1"/>
</dbReference>
<dbReference type="PANTHER" id="PTHR11091:SF3">
    <property type="entry name" value="2,3-DIKETO-L-GULONATE REDUCTASE"/>
    <property type="match status" value="1"/>
</dbReference>